<gene>
    <name evidence="7" type="ORF">I79_016659</name>
</gene>
<dbReference type="PANTHER" id="PTHR19282">
    <property type="entry name" value="TETRASPANIN"/>
    <property type="match status" value="1"/>
</dbReference>
<feature type="transmembrane region" description="Helical" evidence="6">
    <location>
        <begin position="110"/>
        <end position="131"/>
    </location>
</feature>
<dbReference type="PRINTS" id="PR00259">
    <property type="entry name" value="TMFOUR"/>
</dbReference>
<dbReference type="InterPro" id="IPR018503">
    <property type="entry name" value="Tetraspanin_CS"/>
</dbReference>
<feature type="transmembrane region" description="Helical" evidence="6">
    <location>
        <begin position="33"/>
        <end position="61"/>
    </location>
</feature>
<dbReference type="Pfam" id="PF00335">
    <property type="entry name" value="Tetraspanin"/>
    <property type="match status" value="1"/>
</dbReference>
<comment type="similarity">
    <text evidence="2">Belongs to the tetraspanin (TM4SF) family.</text>
</comment>
<evidence type="ECO:0000256" key="4">
    <source>
        <dbReference type="ARBA" id="ARBA00022989"/>
    </source>
</evidence>
<dbReference type="STRING" id="10029.G3HZZ4"/>
<organism evidence="7 8">
    <name type="scientific">Cricetulus griseus</name>
    <name type="common">Chinese hamster</name>
    <name type="synonym">Cricetulus barabensis griseus</name>
    <dbReference type="NCBI Taxonomy" id="10029"/>
    <lineage>
        <taxon>Eukaryota</taxon>
        <taxon>Metazoa</taxon>
        <taxon>Chordata</taxon>
        <taxon>Craniata</taxon>
        <taxon>Vertebrata</taxon>
        <taxon>Euteleostomi</taxon>
        <taxon>Mammalia</taxon>
        <taxon>Eutheria</taxon>
        <taxon>Euarchontoglires</taxon>
        <taxon>Glires</taxon>
        <taxon>Rodentia</taxon>
        <taxon>Myomorpha</taxon>
        <taxon>Muroidea</taxon>
        <taxon>Cricetidae</taxon>
        <taxon>Cricetinae</taxon>
        <taxon>Cricetulus</taxon>
    </lineage>
</organism>
<keyword evidence="4 6" id="KW-1133">Transmembrane helix</keyword>
<accession>G3HZZ4</accession>
<dbReference type="Proteomes" id="UP000001075">
    <property type="component" value="Unassembled WGS sequence"/>
</dbReference>
<evidence type="ECO:0000256" key="2">
    <source>
        <dbReference type="ARBA" id="ARBA00006840"/>
    </source>
</evidence>
<evidence type="ECO:0000256" key="3">
    <source>
        <dbReference type="ARBA" id="ARBA00022692"/>
    </source>
</evidence>
<sequence length="273" mass="30685">MDTCKGPPIVSLVPTYSKDPQVKMSAQESCLSLIKYLLFVFNLFFFVLGGLIFCFGTWILIDKNSFVSFVGLSFVPLQTWSKVLAVSGVLTMALALLGCVGALKELRCLLGLYFGMLLLLFATQITLGILISTQRIRLERRVQELVLETIHSYRANPDETAAEESWDYAQFQVCCPSPRDWISARTLRGNESEGPFVPCSCYNSTATNDSSGFDKLFLSQLSRLGPRAKLRQTADLCALPAKAHIYRELGFMTLSIFLCRNLDHVYDRLARYR</sequence>
<dbReference type="InterPro" id="IPR018499">
    <property type="entry name" value="Tetraspanin/Peripherin"/>
</dbReference>
<dbReference type="PANTHER" id="PTHR19282:SF263">
    <property type="entry name" value="LEUKOCYTE ANTIGEN CD37"/>
    <property type="match status" value="1"/>
</dbReference>
<keyword evidence="3 6" id="KW-0812">Transmembrane</keyword>
<dbReference type="GO" id="GO:0005886">
    <property type="term" value="C:plasma membrane"/>
    <property type="evidence" value="ECO:0007669"/>
    <property type="project" value="TreeGrafter"/>
</dbReference>
<protein>
    <submittedName>
        <fullName evidence="7">Leukocyte antigen CD37</fullName>
    </submittedName>
</protein>
<dbReference type="InParanoid" id="G3HZZ4"/>
<evidence type="ECO:0000256" key="6">
    <source>
        <dbReference type="SAM" id="Phobius"/>
    </source>
</evidence>
<evidence type="ECO:0000256" key="1">
    <source>
        <dbReference type="ARBA" id="ARBA00004141"/>
    </source>
</evidence>
<feature type="transmembrane region" description="Helical" evidence="6">
    <location>
        <begin position="81"/>
        <end position="103"/>
    </location>
</feature>
<evidence type="ECO:0000256" key="5">
    <source>
        <dbReference type="ARBA" id="ARBA00023136"/>
    </source>
</evidence>
<name>G3HZZ4_CRIGR</name>
<proteinExistence type="inferred from homology"/>
<dbReference type="FunCoup" id="G3HZZ4">
    <property type="interactions" value="143"/>
</dbReference>
<reference evidence="8" key="1">
    <citation type="journal article" date="2011" name="Nat. Biotechnol.">
        <title>The genomic sequence of the Chinese hamster ovary (CHO)-K1 cell line.</title>
        <authorList>
            <person name="Xu X."/>
            <person name="Nagarajan H."/>
            <person name="Lewis N.E."/>
            <person name="Pan S."/>
            <person name="Cai Z."/>
            <person name="Liu X."/>
            <person name="Chen W."/>
            <person name="Xie M."/>
            <person name="Wang W."/>
            <person name="Hammond S."/>
            <person name="Andersen M.R."/>
            <person name="Neff N."/>
            <person name="Passarelli B."/>
            <person name="Koh W."/>
            <person name="Fan H.C."/>
            <person name="Wang J."/>
            <person name="Gui Y."/>
            <person name="Lee K.H."/>
            <person name="Betenbaugh M.J."/>
            <person name="Quake S.R."/>
            <person name="Famili I."/>
            <person name="Palsson B.O."/>
            <person name="Wang J."/>
        </authorList>
    </citation>
    <scope>NUCLEOTIDE SEQUENCE [LARGE SCALE GENOMIC DNA]</scope>
    <source>
        <strain evidence="8">CHO K1 cell line</strain>
    </source>
</reference>
<evidence type="ECO:0000313" key="7">
    <source>
        <dbReference type="EMBL" id="EGW03998.1"/>
    </source>
</evidence>
<dbReference type="AlphaFoldDB" id="G3HZZ4"/>
<keyword evidence="5 6" id="KW-0472">Membrane</keyword>
<evidence type="ECO:0000313" key="8">
    <source>
        <dbReference type="Proteomes" id="UP000001075"/>
    </source>
</evidence>
<comment type="subcellular location">
    <subcellularLocation>
        <location evidence="1">Membrane</location>
        <topology evidence="1">Multi-pass membrane protein</topology>
    </subcellularLocation>
</comment>
<dbReference type="EMBL" id="JH000991">
    <property type="protein sequence ID" value="EGW03998.1"/>
    <property type="molecule type" value="Genomic_DNA"/>
</dbReference>
<dbReference type="PROSITE" id="PS00421">
    <property type="entry name" value="TM4_1"/>
    <property type="match status" value="1"/>
</dbReference>